<comment type="caution">
    <text evidence="1">The sequence shown here is derived from an EMBL/GenBank/DDBJ whole genome shotgun (WGS) entry which is preliminary data.</text>
</comment>
<dbReference type="RefSeq" id="WP_059521782.1">
    <property type="nucleotide sequence ID" value="NZ_LOXZ01000006.1"/>
</dbReference>
<dbReference type="EMBL" id="LOYH01000092">
    <property type="protein sequence ID" value="KVK75221.1"/>
    <property type="molecule type" value="Genomic_DNA"/>
</dbReference>
<evidence type="ECO:0008006" key="3">
    <source>
        <dbReference type="Google" id="ProtNLM"/>
    </source>
</evidence>
<reference evidence="1 2" key="1">
    <citation type="submission" date="2015-11" db="EMBL/GenBank/DDBJ databases">
        <title>Expanding the genomic diversity of Burkholderia species for the development of highly accurate diagnostics.</title>
        <authorList>
            <person name="Sahl J."/>
            <person name="Keim P."/>
            <person name="Wagner D."/>
        </authorList>
    </citation>
    <scope>NUCLEOTIDE SEQUENCE [LARGE SCALE GENOMIC DNA]</scope>
    <source>
        <strain evidence="1 2">MSMB1302</strain>
    </source>
</reference>
<protein>
    <recommendedName>
        <fullName evidence="3">RNA-binding protein</fullName>
    </recommendedName>
</protein>
<gene>
    <name evidence="1" type="ORF">WS90_29335</name>
</gene>
<dbReference type="AlphaFoldDB" id="A0A103Z8P6"/>
<proteinExistence type="predicted"/>
<evidence type="ECO:0000313" key="1">
    <source>
        <dbReference type="EMBL" id="KVK75221.1"/>
    </source>
</evidence>
<sequence>MAELLLVNVEEHARDDEVGAFLARHGFPLFDAIERVPAGIGNPIALLRFDTLSSVALYTLRARIDHISWRGRSIRAHILPDRKD</sequence>
<organism evidence="1 2">
    <name type="scientific">Burkholderia cepacia</name>
    <name type="common">Pseudomonas cepacia</name>
    <dbReference type="NCBI Taxonomy" id="292"/>
    <lineage>
        <taxon>Bacteria</taxon>
        <taxon>Pseudomonadati</taxon>
        <taxon>Pseudomonadota</taxon>
        <taxon>Betaproteobacteria</taxon>
        <taxon>Burkholderiales</taxon>
        <taxon>Burkholderiaceae</taxon>
        <taxon>Burkholderia</taxon>
        <taxon>Burkholderia cepacia complex</taxon>
    </lineage>
</organism>
<dbReference type="Proteomes" id="UP000069001">
    <property type="component" value="Unassembled WGS sequence"/>
</dbReference>
<name>A0A103Z8P6_BURCE</name>
<evidence type="ECO:0000313" key="2">
    <source>
        <dbReference type="Proteomes" id="UP000069001"/>
    </source>
</evidence>
<accession>A0A103Z8P6</accession>